<dbReference type="WBParaSite" id="NBR_0001913201-mRNA-1">
    <property type="protein sequence ID" value="NBR_0001913201-mRNA-1"/>
    <property type="gene ID" value="NBR_0001913201"/>
</dbReference>
<sequence>MTSFLAADLLAQLLCVLAVILKLQLLVAYRRVPRYQRNLHFDLYLLSSLLFAAVSFVLSFGEYISRNFLSCTTLTTVLVFMICQNLNDAALISYGLAFFPGFNTFINVVFSVIIALGLGIAELMFTYNASSEIEANECHSTFVSSRDGVVATIVIHLVYFAAMALLTTIVAIHKEKGMLMSIFCVELEKNRQWF</sequence>
<keyword evidence="3" id="KW-1185">Reference proteome</keyword>
<dbReference type="EMBL" id="UYSL01023925">
    <property type="protein sequence ID" value="VDL82862.1"/>
    <property type="molecule type" value="Genomic_DNA"/>
</dbReference>
<dbReference type="Proteomes" id="UP000271162">
    <property type="component" value="Unassembled WGS sequence"/>
</dbReference>
<feature type="transmembrane region" description="Helical" evidence="1">
    <location>
        <begin position="41"/>
        <end position="61"/>
    </location>
</feature>
<keyword evidence="1" id="KW-0812">Transmembrane</keyword>
<feature type="transmembrane region" description="Helical" evidence="1">
    <location>
        <begin position="149"/>
        <end position="172"/>
    </location>
</feature>
<keyword evidence="1" id="KW-1133">Transmembrane helix</keyword>
<evidence type="ECO:0000256" key="1">
    <source>
        <dbReference type="SAM" id="Phobius"/>
    </source>
</evidence>
<evidence type="ECO:0000313" key="2">
    <source>
        <dbReference type="EMBL" id="VDL82862.1"/>
    </source>
</evidence>
<evidence type="ECO:0000313" key="4">
    <source>
        <dbReference type="WBParaSite" id="NBR_0001913201-mRNA-1"/>
    </source>
</evidence>
<organism evidence="4">
    <name type="scientific">Nippostrongylus brasiliensis</name>
    <name type="common">Rat hookworm</name>
    <dbReference type="NCBI Taxonomy" id="27835"/>
    <lineage>
        <taxon>Eukaryota</taxon>
        <taxon>Metazoa</taxon>
        <taxon>Ecdysozoa</taxon>
        <taxon>Nematoda</taxon>
        <taxon>Chromadorea</taxon>
        <taxon>Rhabditida</taxon>
        <taxon>Rhabditina</taxon>
        <taxon>Rhabditomorpha</taxon>
        <taxon>Strongyloidea</taxon>
        <taxon>Heligmosomidae</taxon>
        <taxon>Nippostrongylus</taxon>
    </lineage>
</organism>
<evidence type="ECO:0000313" key="3">
    <source>
        <dbReference type="Proteomes" id="UP000271162"/>
    </source>
</evidence>
<proteinExistence type="predicted"/>
<protein>
    <submittedName>
        <fullName evidence="2 4">Uncharacterized protein</fullName>
    </submittedName>
</protein>
<feature type="transmembrane region" description="Helical" evidence="1">
    <location>
        <begin position="98"/>
        <end position="121"/>
    </location>
</feature>
<dbReference type="OMA" id="MSIFCVE"/>
<reference evidence="4" key="1">
    <citation type="submission" date="2017-02" db="UniProtKB">
        <authorList>
            <consortium name="WormBaseParasite"/>
        </authorList>
    </citation>
    <scope>IDENTIFICATION</scope>
</reference>
<dbReference type="AlphaFoldDB" id="A0A0N4YPG1"/>
<accession>A0A0N4YPG1</accession>
<keyword evidence="1" id="KW-0472">Membrane</keyword>
<reference evidence="2 3" key="2">
    <citation type="submission" date="2018-11" db="EMBL/GenBank/DDBJ databases">
        <authorList>
            <consortium name="Pathogen Informatics"/>
        </authorList>
    </citation>
    <scope>NUCLEOTIDE SEQUENCE [LARGE SCALE GENOMIC DNA]</scope>
</reference>
<name>A0A0N4YPG1_NIPBR</name>
<gene>
    <name evidence="2" type="ORF">NBR_LOCUS19133</name>
</gene>
<feature type="transmembrane region" description="Helical" evidence="1">
    <location>
        <begin position="6"/>
        <end position="29"/>
    </location>
</feature>